<feature type="compositionally biased region" description="Low complexity" evidence="1">
    <location>
        <begin position="843"/>
        <end position="856"/>
    </location>
</feature>
<dbReference type="OrthoDB" id="4157653at2759"/>
<dbReference type="EMBL" id="AMGV01000017">
    <property type="protein sequence ID" value="KEF52518.1"/>
    <property type="molecule type" value="Genomic_DNA"/>
</dbReference>
<proteinExistence type="predicted"/>
<feature type="region of interest" description="Disordered" evidence="1">
    <location>
        <begin position="120"/>
        <end position="148"/>
    </location>
</feature>
<organism evidence="2 3">
    <name type="scientific">Exophiala aquamarina CBS 119918</name>
    <dbReference type="NCBI Taxonomy" id="1182545"/>
    <lineage>
        <taxon>Eukaryota</taxon>
        <taxon>Fungi</taxon>
        <taxon>Dikarya</taxon>
        <taxon>Ascomycota</taxon>
        <taxon>Pezizomycotina</taxon>
        <taxon>Eurotiomycetes</taxon>
        <taxon>Chaetothyriomycetidae</taxon>
        <taxon>Chaetothyriales</taxon>
        <taxon>Herpotrichiellaceae</taxon>
        <taxon>Exophiala</taxon>
    </lineage>
</organism>
<feature type="compositionally biased region" description="Basic and acidic residues" evidence="1">
    <location>
        <begin position="352"/>
        <end position="385"/>
    </location>
</feature>
<feature type="compositionally biased region" description="Polar residues" evidence="1">
    <location>
        <begin position="760"/>
        <end position="771"/>
    </location>
</feature>
<sequence>MGANASKIDDALERLYEGTTSTPSLTRPPACVDKRHASSRHSPHNMILAPSDAGPPKCCRLPPIESYETVKAQIAQITRWDLVDSSEDLWQSAQYQERSAAFSPSPSFTPNMASHLKIFQKPDDAPTSSGRQVPKRHQSQSGIQASKKRRLILAPMASQIVSQRAETKLESLVQPELQPLPNHVIMDCDYEDEGYDSFTVSPTDFAATVDSACSSGEGEVDLVKLLANLHQLRERPVTEELNIEDSVQTATHLKAREEQAGAERSRLLRERALNRHRSQALPPEPSDEGPLTCQRLEMLNAKPTDEDGPLDVEQHIVQQSRRADAECRIREKERALIRQRSEAVSPEPLNEDSDRGSQHRNKQPERASAERRTIMRERAIKRQRSEALSNDAALNEGNLISSPMSSDNQTNQRPKSKHSTRHDTSQKIPNRLSGLEMLALRKSRHDYWAIADHRGASRAPMGSQTQAEDELNCTILGMKAEATSSPERSTFEIQSQRSQDNRRSRAERQHHDINEAPDIRPSCTSVPSLAKTSLTLPRNFDTLPEEAQSIIVQHEKAKERKRDLETIDRVTTSIARLRCIGLFTPQDERELAEVHRFIKLVLRENQYGKLARKRVQDIRCKIDQRAKPYDMPTQNEIQRWRDSLFDANDITLLTENLSQVEERISELAGARNVTKNHRQTRQKRKAVTFNLASGDAAPTSNRASKTRRPEIRTLGNRRTSQFASQEKQMELIRQRLSEFDARLSEGRNQGLEDEADVSPENGSDNESTVSEDISGVEYYRYVTPRHSDSSKDGHHTELGNPQQRQGLPAPSHGTQQFDSRLLEEMREKQRQLDRQTGCETGPAEAGASDAGDISSSGEEDYEDGGEDEDPKQLFQYTVWGTFCGVENYTDNDEYRFLTTYRLEFATRKVSECVVEFQSFYTKSGIGTDRWSLEIEFDNGLMDQRVHLGPDAEVEARFFVTKKVVDLGTRAYRRARAQNVAVRDAIYTVEWEHTLVPVREQHETEGRGEEDDLFGEDTSRSCPASFEPTTTTIPSSQLVYYNDVASANRQAMRIYLDWHFRFLPGLENEYWRRLEYENAEEQLRRLGDWGLWSREDTMEAEMEEGEAEAEAGEDDEDEEDNDGDSQSDHDATENVDSHKGQEEQALSESKDPRGQREETHDENKEGEKERHKTKAGSDAISGRKRKRVRESFKVWVRKAQVFGPGN</sequence>
<dbReference type="HOGENOM" id="CLU_006428_0_0_1"/>
<feature type="region of interest" description="Disordered" evidence="1">
    <location>
        <begin position="481"/>
        <end position="526"/>
    </location>
</feature>
<feature type="compositionally biased region" description="Basic and acidic residues" evidence="1">
    <location>
        <begin position="499"/>
        <end position="518"/>
    </location>
</feature>
<protein>
    <submittedName>
        <fullName evidence="2">Uncharacterized protein</fullName>
    </submittedName>
</protein>
<dbReference type="VEuPathDB" id="FungiDB:A1O9_11360"/>
<feature type="region of interest" description="Disordered" evidence="1">
    <location>
        <begin position="338"/>
        <end position="431"/>
    </location>
</feature>
<keyword evidence="3" id="KW-1185">Reference proteome</keyword>
<reference evidence="2 3" key="1">
    <citation type="submission" date="2013-03" db="EMBL/GenBank/DDBJ databases">
        <title>The Genome Sequence of Exophiala aquamarina CBS 119918.</title>
        <authorList>
            <consortium name="The Broad Institute Genomics Platform"/>
            <person name="Cuomo C."/>
            <person name="de Hoog S."/>
            <person name="Gorbushina A."/>
            <person name="Walker B."/>
            <person name="Young S.K."/>
            <person name="Zeng Q."/>
            <person name="Gargeya S."/>
            <person name="Fitzgerald M."/>
            <person name="Haas B."/>
            <person name="Abouelleil A."/>
            <person name="Allen A.W."/>
            <person name="Alvarado L."/>
            <person name="Arachchi H.M."/>
            <person name="Berlin A.M."/>
            <person name="Chapman S.B."/>
            <person name="Gainer-Dewar J."/>
            <person name="Goldberg J."/>
            <person name="Griggs A."/>
            <person name="Gujja S."/>
            <person name="Hansen M."/>
            <person name="Howarth C."/>
            <person name="Imamovic A."/>
            <person name="Ireland A."/>
            <person name="Larimer J."/>
            <person name="McCowan C."/>
            <person name="Murphy C."/>
            <person name="Pearson M."/>
            <person name="Poon T.W."/>
            <person name="Priest M."/>
            <person name="Roberts A."/>
            <person name="Saif S."/>
            <person name="Shea T."/>
            <person name="Sisk P."/>
            <person name="Sykes S."/>
            <person name="Wortman J."/>
            <person name="Nusbaum C."/>
            <person name="Birren B."/>
        </authorList>
    </citation>
    <scope>NUCLEOTIDE SEQUENCE [LARGE SCALE GENOMIC DNA]</scope>
    <source>
        <strain evidence="2 3">CBS 119918</strain>
    </source>
</reference>
<feature type="region of interest" description="Disordered" evidence="1">
    <location>
        <begin position="671"/>
        <end position="727"/>
    </location>
</feature>
<dbReference type="Proteomes" id="UP000027920">
    <property type="component" value="Unassembled WGS sequence"/>
</dbReference>
<feature type="region of interest" description="Disordered" evidence="1">
    <location>
        <begin position="1098"/>
        <end position="1186"/>
    </location>
</feature>
<feature type="compositionally biased region" description="Basic and acidic residues" evidence="1">
    <location>
        <begin position="785"/>
        <end position="797"/>
    </location>
</feature>
<feature type="compositionally biased region" description="Polar residues" evidence="1">
    <location>
        <begin position="398"/>
        <end position="413"/>
    </location>
</feature>
<feature type="region of interest" description="Disordered" evidence="1">
    <location>
        <begin position="827"/>
        <end position="869"/>
    </location>
</feature>
<feature type="compositionally biased region" description="Acidic residues" evidence="1">
    <location>
        <begin position="1098"/>
        <end position="1124"/>
    </location>
</feature>
<feature type="compositionally biased region" description="Polar residues" evidence="1">
    <location>
        <begin position="482"/>
        <end position="493"/>
    </location>
</feature>
<evidence type="ECO:0000313" key="2">
    <source>
        <dbReference type="EMBL" id="KEF52518.1"/>
    </source>
</evidence>
<feature type="compositionally biased region" description="Acidic residues" evidence="1">
    <location>
        <begin position="857"/>
        <end position="869"/>
    </location>
</feature>
<name>A0A072NZS0_9EURO</name>
<feature type="compositionally biased region" description="Basic residues" evidence="1">
    <location>
        <begin position="674"/>
        <end position="686"/>
    </location>
</feature>
<comment type="caution">
    <text evidence="2">The sequence shown here is derived from an EMBL/GenBank/DDBJ whole genome shotgun (WGS) entry which is preliminary data.</text>
</comment>
<evidence type="ECO:0000256" key="1">
    <source>
        <dbReference type="SAM" id="MobiDB-lite"/>
    </source>
</evidence>
<feature type="compositionally biased region" description="Basic and acidic residues" evidence="1">
    <location>
        <begin position="1125"/>
        <end position="1169"/>
    </location>
</feature>
<evidence type="ECO:0000313" key="3">
    <source>
        <dbReference type="Proteomes" id="UP000027920"/>
    </source>
</evidence>
<feature type="region of interest" description="Disordered" evidence="1">
    <location>
        <begin position="747"/>
        <end position="815"/>
    </location>
</feature>
<dbReference type="AlphaFoldDB" id="A0A072NZS0"/>
<feature type="compositionally biased region" description="Polar residues" evidence="1">
    <location>
        <begin position="716"/>
        <end position="726"/>
    </location>
</feature>
<feature type="region of interest" description="Disordered" evidence="1">
    <location>
        <begin position="1000"/>
        <end position="1028"/>
    </location>
</feature>
<dbReference type="RefSeq" id="XP_013255108.1">
    <property type="nucleotide sequence ID" value="XM_013399654.1"/>
</dbReference>
<dbReference type="GeneID" id="25286259"/>
<feature type="region of interest" description="Disordered" evidence="1">
    <location>
        <begin position="18"/>
        <end position="54"/>
    </location>
</feature>
<accession>A0A072NZS0</accession>
<gene>
    <name evidence="2" type="ORF">A1O9_11360</name>
</gene>